<feature type="domain" description="Ig-like" evidence="3">
    <location>
        <begin position="88"/>
        <end position="172"/>
    </location>
</feature>
<evidence type="ECO:0008006" key="7">
    <source>
        <dbReference type="Google" id="ProtNLM"/>
    </source>
</evidence>
<dbReference type="Proteomes" id="UP000507470">
    <property type="component" value="Unassembled WGS sequence"/>
</dbReference>
<dbReference type="SUPFAM" id="SSF49265">
    <property type="entry name" value="Fibronectin type III"/>
    <property type="match status" value="1"/>
</dbReference>
<evidence type="ECO:0000259" key="4">
    <source>
        <dbReference type="PROSITE" id="PS50853"/>
    </source>
</evidence>
<feature type="compositionally biased region" description="Polar residues" evidence="1">
    <location>
        <begin position="688"/>
        <end position="698"/>
    </location>
</feature>
<evidence type="ECO:0000259" key="3">
    <source>
        <dbReference type="PROSITE" id="PS50835"/>
    </source>
</evidence>
<dbReference type="InterPro" id="IPR013783">
    <property type="entry name" value="Ig-like_fold"/>
</dbReference>
<dbReference type="InterPro" id="IPR003961">
    <property type="entry name" value="FN3_dom"/>
</dbReference>
<protein>
    <recommendedName>
        <fullName evidence="7">NCAM</fullName>
    </recommendedName>
</protein>
<dbReference type="InterPro" id="IPR003599">
    <property type="entry name" value="Ig_sub"/>
</dbReference>
<accession>A0A6J8C5D3</accession>
<keyword evidence="6" id="KW-1185">Reference proteome</keyword>
<proteinExistence type="predicted"/>
<dbReference type="SMART" id="SM00408">
    <property type="entry name" value="IGc2"/>
    <property type="match status" value="3"/>
</dbReference>
<evidence type="ECO:0000313" key="5">
    <source>
        <dbReference type="EMBL" id="CAC5390641.1"/>
    </source>
</evidence>
<dbReference type="CDD" id="cd00063">
    <property type="entry name" value="FN3"/>
    <property type="match status" value="1"/>
</dbReference>
<dbReference type="Gene3D" id="2.60.40.10">
    <property type="entry name" value="Immunoglobulins"/>
    <property type="match status" value="5"/>
</dbReference>
<dbReference type="EMBL" id="CACVKT020004586">
    <property type="protein sequence ID" value="CAC5390641.1"/>
    <property type="molecule type" value="Genomic_DNA"/>
</dbReference>
<evidence type="ECO:0000256" key="1">
    <source>
        <dbReference type="SAM" id="MobiDB-lite"/>
    </source>
</evidence>
<dbReference type="SUPFAM" id="SSF48726">
    <property type="entry name" value="Immunoglobulin"/>
    <property type="match status" value="4"/>
</dbReference>
<dbReference type="SMART" id="SM00409">
    <property type="entry name" value="IG"/>
    <property type="match status" value="4"/>
</dbReference>
<dbReference type="SMART" id="SM00060">
    <property type="entry name" value="FN3"/>
    <property type="match status" value="1"/>
</dbReference>
<feature type="transmembrane region" description="Helical" evidence="2">
    <location>
        <begin position="494"/>
        <end position="519"/>
    </location>
</feature>
<sequence>MPNVTSVPIMPWFEGNDTQLKCTFENGNPDATIVWKKEKDDLQSNDNRHVFDFHNLNRKDNGSTVTCSVYNKYSNQSKSVDIIVEYYPRVVVQHTYVNTSEGKNISINCNASGNPVPIVKWIRNKSQLTGSNTGHSILNINNIDRNNESTYTCTANSISGTYGNLTTKENVSVVVNFAPDVTVNRNLSDIEEGKYLKLQCIAKGKPSYFVYGWRHMFRDIVIRNFESNSRTLLLENLSYQDFGHYECIVNNGIKDRQGRLNQTNGTEIEVKYRPVFIHFNKVITAKVGENVTTAVEFITFPDTNEEVQWKNSTDNSIVVNSSNLFTTLHRQTVDTTIYGKNVSINTFSYRSALVLPKFEIDQAGFYILQVNNTVGGNNITLRVVVSDRPKPPTQFVASVIGSTTVTLTWTGGFNGGNQQTFIITYWEINSSDKRSQNVTEISEQIAYEEIIQDLLPSTTYVFVINSANVEGISDGGNNTVIYKTEGISKTASSILGPVGGSVGGTIFVILIIMVVIFILRKQSDGLKINELYVSAGDDLDPCAGPGDVYAVVDKSNGKKSYSKQHIQETGLYAEVNKRKDAPIKATIDSNAEIQKKLKINRKGKTKIEKKKNDDVYENIGEENHRQIASTNKNKDGLVYADLVFNDDGKRKFVIRGIENKTDYADVDLSIKVDPLPSDESDKEDEQETNNSGGVQKPQ</sequence>
<feature type="domain" description="Ig-like" evidence="3">
    <location>
        <begin position="179"/>
        <end position="261"/>
    </location>
</feature>
<dbReference type="PROSITE" id="PS50853">
    <property type="entry name" value="FN3"/>
    <property type="match status" value="1"/>
</dbReference>
<reference evidence="5 6" key="1">
    <citation type="submission" date="2020-06" db="EMBL/GenBank/DDBJ databases">
        <authorList>
            <person name="Li R."/>
            <person name="Bekaert M."/>
        </authorList>
    </citation>
    <scope>NUCLEOTIDE SEQUENCE [LARGE SCALE GENOMIC DNA]</scope>
    <source>
        <strain evidence="6">wild</strain>
    </source>
</reference>
<dbReference type="PANTHER" id="PTHR45889">
    <property type="entry name" value="IG-LIKE DOMAIN-CONTAINING PROTEIN"/>
    <property type="match status" value="1"/>
</dbReference>
<dbReference type="AlphaFoldDB" id="A0A6J8C5D3"/>
<dbReference type="PANTHER" id="PTHR45889:SF8">
    <property type="entry name" value="IG-LIKE DOMAIN-CONTAINING PROTEIN"/>
    <property type="match status" value="1"/>
</dbReference>
<name>A0A6J8C5D3_MYTCO</name>
<dbReference type="InterPro" id="IPR007110">
    <property type="entry name" value="Ig-like_dom"/>
</dbReference>
<dbReference type="PROSITE" id="PS50835">
    <property type="entry name" value="IG_LIKE"/>
    <property type="match status" value="3"/>
</dbReference>
<feature type="domain" description="Ig-like" evidence="3">
    <location>
        <begin position="2"/>
        <end position="81"/>
    </location>
</feature>
<evidence type="ECO:0000256" key="2">
    <source>
        <dbReference type="SAM" id="Phobius"/>
    </source>
</evidence>
<keyword evidence="2" id="KW-1133">Transmembrane helix</keyword>
<dbReference type="InterPro" id="IPR003598">
    <property type="entry name" value="Ig_sub2"/>
</dbReference>
<keyword evidence="2" id="KW-0472">Membrane</keyword>
<dbReference type="Pfam" id="PF13927">
    <property type="entry name" value="Ig_3"/>
    <property type="match status" value="2"/>
</dbReference>
<feature type="domain" description="Fibronectin type-III" evidence="4">
    <location>
        <begin position="391"/>
        <end position="487"/>
    </location>
</feature>
<feature type="region of interest" description="Disordered" evidence="1">
    <location>
        <begin position="670"/>
        <end position="698"/>
    </location>
</feature>
<dbReference type="OrthoDB" id="6142239at2759"/>
<dbReference type="InterPro" id="IPR036116">
    <property type="entry name" value="FN3_sf"/>
</dbReference>
<organism evidence="5 6">
    <name type="scientific">Mytilus coruscus</name>
    <name type="common">Sea mussel</name>
    <dbReference type="NCBI Taxonomy" id="42192"/>
    <lineage>
        <taxon>Eukaryota</taxon>
        <taxon>Metazoa</taxon>
        <taxon>Spiralia</taxon>
        <taxon>Lophotrochozoa</taxon>
        <taxon>Mollusca</taxon>
        <taxon>Bivalvia</taxon>
        <taxon>Autobranchia</taxon>
        <taxon>Pteriomorphia</taxon>
        <taxon>Mytilida</taxon>
        <taxon>Mytiloidea</taxon>
        <taxon>Mytilidae</taxon>
        <taxon>Mytilinae</taxon>
        <taxon>Mytilus</taxon>
    </lineage>
</organism>
<dbReference type="Pfam" id="PF13895">
    <property type="entry name" value="Ig_2"/>
    <property type="match status" value="1"/>
</dbReference>
<dbReference type="Pfam" id="PF00041">
    <property type="entry name" value="fn3"/>
    <property type="match status" value="1"/>
</dbReference>
<evidence type="ECO:0000313" key="6">
    <source>
        <dbReference type="Proteomes" id="UP000507470"/>
    </source>
</evidence>
<keyword evidence="2" id="KW-0812">Transmembrane</keyword>
<dbReference type="InterPro" id="IPR036179">
    <property type="entry name" value="Ig-like_dom_sf"/>
</dbReference>
<feature type="compositionally biased region" description="Acidic residues" evidence="1">
    <location>
        <begin position="676"/>
        <end position="687"/>
    </location>
</feature>
<gene>
    <name evidence="5" type="ORF">MCOR_25727</name>
</gene>